<organism evidence="12 13">
    <name type="scientific">Micromonas commoda (strain RCC299 / NOUM17 / CCMP2709)</name>
    <name type="common">Picoplanktonic green alga</name>
    <dbReference type="NCBI Taxonomy" id="296587"/>
    <lineage>
        <taxon>Eukaryota</taxon>
        <taxon>Viridiplantae</taxon>
        <taxon>Chlorophyta</taxon>
        <taxon>Mamiellophyceae</taxon>
        <taxon>Mamiellales</taxon>
        <taxon>Mamiellaceae</taxon>
        <taxon>Micromonas</taxon>
    </lineage>
</organism>
<evidence type="ECO:0000256" key="6">
    <source>
        <dbReference type="ARBA" id="ARBA00023054"/>
    </source>
</evidence>
<evidence type="ECO:0000259" key="11">
    <source>
        <dbReference type="Pfam" id="PF03801"/>
    </source>
</evidence>
<sequence>MKDPVRSRSHLVALGASKRATVNGHNQSVGKQLDDYSVGSGGNGSACTFNREIYGQRIDFGRDCNAHVFSGHIPRVDPRPVGEKAFTNLCARQLISYLSTHGFSSSLSPKAMTSPTTKEFASLVSFLFKVLDENFKLGSKSEEDITTVFKQLRYPFQISKSSLYAVGSAHTWPYLLAALIWLVHVYIYEDEVKKVEQSKGRDSNFLNHTYRAYAYFLAGDDKASTTLEREFVSAQTEISRDLANGIQALESDNSDLHHALTEMVWKDDETVPLDKDYLLREADVYDSSANALRISIENTESRHTHIITCILSNKTSIQDAAVVTAHLRRSAFIHGSDGPSQSESNSGQGETESLVFALKTKRTTIENISHATNASIELDFTDWENGVSLLRDHAWNVQSASGVIGAPADSSSTSDHLHVPLEALETMDSEFFVSFRLAVNRVHNDKVHMQKNWCIERERLFAQNLQESQKNLQERMVLVNALDLNVCRHEHDYVAERNRIQSLLKVLMSNIAEIEEQIELQKRFPKNIVADVESILRHCQASCDLHAQRLRQEKLLTQNSMLAALDALMGHKQQVQDTFDVFHGNQHASSQSRN</sequence>
<comment type="subcellular location">
    <subcellularLocation>
        <location evidence="10">Chromosome</location>
        <location evidence="10">Centromere</location>
        <location evidence="10">Kinetochore</location>
    </subcellularLocation>
    <subcellularLocation>
        <location evidence="10">Nucleus</location>
    </subcellularLocation>
</comment>
<dbReference type="Pfam" id="PF03801">
    <property type="entry name" value="Ndc80_HEC"/>
    <property type="match status" value="1"/>
</dbReference>
<keyword evidence="4 10" id="KW-0498">Mitosis</keyword>
<accession>C1FE37</accession>
<comment type="function">
    <text evidence="10">Acts as a component of the essential kinetochore-associated NDC80 complex, which is required for chromosome segregation and spindle checkpoint activity.</text>
</comment>
<dbReference type="PANTHER" id="PTHR10643:SF2">
    <property type="entry name" value="KINETOCHORE PROTEIN NDC80 HOMOLOG"/>
    <property type="match status" value="1"/>
</dbReference>
<evidence type="ECO:0000256" key="1">
    <source>
        <dbReference type="ARBA" id="ARBA00007050"/>
    </source>
</evidence>
<evidence type="ECO:0000256" key="4">
    <source>
        <dbReference type="ARBA" id="ARBA00022776"/>
    </source>
</evidence>
<dbReference type="InterPro" id="IPR038273">
    <property type="entry name" value="Ndc80_sf"/>
</dbReference>
<dbReference type="InParanoid" id="C1FE37"/>
<dbReference type="GO" id="GO:0031262">
    <property type="term" value="C:Ndc80 complex"/>
    <property type="evidence" value="ECO:0007669"/>
    <property type="project" value="UniProtKB-UniRule"/>
</dbReference>
<keyword evidence="6" id="KW-0175">Coiled coil</keyword>
<keyword evidence="5 10" id="KW-0995">Kinetochore</keyword>
<dbReference type="STRING" id="296587.C1FE37"/>
<dbReference type="InterPro" id="IPR005550">
    <property type="entry name" value="Kinetochore_Ndc80"/>
</dbReference>
<dbReference type="AlphaFoldDB" id="C1FE37"/>
<dbReference type="PANTHER" id="PTHR10643">
    <property type="entry name" value="KINETOCHORE PROTEIN NDC80"/>
    <property type="match status" value="1"/>
</dbReference>
<dbReference type="KEGG" id="mis:MICPUN_107342"/>
<dbReference type="GO" id="GO:0005634">
    <property type="term" value="C:nucleus"/>
    <property type="evidence" value="ECO:0007669"/>
    <property type="project" value="UniProtKB-SubCell"/>
</dbReference>
<dbReference type="Gene3D" id="1.10.418.30">
    <property type="entry name" value="Ncd80 complex, Ncd80 subunit"/>
    <property type="match status" value="1"/>
</dbReference>
<dbReference type="InterPro" id="IPR055260">
    <property type="entry name" value="Ndc80_CH"/>
</dbReference>
<evidence type="ECO:0000256" key="3">
    <source>
        <dbReference type="ARBA" id="ARBA00022618"/>
    </source>
</evidence>
<keyword evidence="13" id="KW-1185">Reference proteome</keyword>
<keyword evidence="2 10" id="KW-0158">Chromosome</keyword>
<dbReference type="eggNOG" id="KOG0995">
    <property type="taxonomic scope" value="Eukaryota"/>
</dbReference>
<keyword evidence="8 10" id="KW-0131">Cell cycle</keyword>
<evidence type="ECO:0000256" key="10">
    <source>
        <dbReference type="RuleBase" id="RU368072"/>
    </source>
</evidence>
<evidence type="ECO:0000313" key="13">
    <source>
        <dbReference type="Proteomes" id="UP000002009"/>
    </source>
</evidence>
<protein>
    <recommendedName>
        <fullName evidence="10">Kinetochore protein NDC80</fullName>
    </recommendedName>
</protein>
<dbReference type="GeneID" id="8250166"/>
<dbReference type="Proteomes" id="UP000002009">
    <property type="component" value="Chromosome 1"/>
</dbReference>
<keyword evidence="7 10" id="KW-0539">Nucleus</keyword>
<evidence type="ECO:0000256" key="2">
    <source>
        <dbReference type="ARBA" id="ARBA00022454"/>
    </source>
</evidence>
<evidence type="ECO:0000256" key="7">
    <source>
        <dbReference type="ARBA" id="ARBA00023242"/>
    </source>
</evidence>
<dbReference type="EMBL" id="CP001574">
    <property type="protein sequence ID" value="ACO68893.1"/>
    <property type="molecule type" value="Genomic_DNA"/>
</dbReference>
<evidence type="ECO:0000256" key="5">
    <source>
        <dbReference type="ARBA" id="ARBA00022838"/>
    </source>
</evidence>
<name>C1FE37_MICCC</name>
<feature type="domain" description="Kinetochore protein Ndc80 CH" evidence="11">
    <location>
        <begin position="75"/>
        <end position="187"/>
    </location>
</feature>
<evidence type="ECO:0000256" key="9">
    <source>
        <dbReference type="ARBA" id="ARBA00023328"/>
    </source>
</evidence>
<evidence type="ECO:0000313" key="12">
    <source>
        <dbReference type="EMBL" id="ACO68893.1"/>
    </source>
</evidence>
<gene>
    <name evidence="12" type="primary">HEC1</name>
    <name evidence="12" type="ORF">MICPUN_107342</name>
</gene>
<evidence type="ECO:0000256" key="8">
    <source>
        <dbReference type="ARBA" id="ARBA00023306"/>
    </source>
</evidence>
<keyword evidence="3 10" id="KW-0132">Cell division</keyword>
<keyword evidence="9 10" id="KW-0137">Centromere</keyword>
<comment type="similarity">
    <text evidence="1 10">Belongs to the NDC80/HEC1 family.</text>
</comment>
<dbReference type="GO" id="GO:0051315">
    <property type="term" value="P:attachment of mitotic spindle microtubules to kinetochore"/>
    <property type="evidence" value="ECO:0007669"/>
    <property type="project" value="UniProtKB-UniRule"/>
</dbReference>
<dbReference type="OrthoDB" id="7459479at2759"/>
<dbReference type="GO" id="GO:0051301">
    <property type="term" value="P:cell division"/>
    <property type="evidence" value="ECO:0007669"/>
    <property type="project" value="UniProtKB-UniRule"/>
</dbReference>
<comment type="subunit">
    <text evidence="10">Component of the NDC80 complex.</text>
</comment>
<dbReference type="RefSeq" id="XP_002507635.1">
    <property type="nucleotide sequence ID" value="XM_002507589.1"/>
</dbReference>
<reference evidence="12 13" key="1">
    <citation type="journal article" date="2009" name="Science">
        <title>Green evolution and dynamic adaptations revealed by genomes of the marine picoeukaryotes Micromonas.</title>
        <authorList>
            <person name="Worden A.Z."/>
            <person name="Lee J.H."/>
            <person name="Mock T."/>
            <person name="Rouze P."/>
            <person name="Simmons M.P."/>
            <person name="Aerts A.L."/>
            <person name="Allen A.E."/>
            <person name="Cuvelier M.L."/>
            <person name="Derelle E."/>
            <person name="Everett M.V."/>
            <person name="Foulon E."/>
            <person name="Grimwood J."/>
            <person name="Gundlach H."/>
            <person name="Henrissat B."/>
            <person name="Napoli C."/>
            <person name="McDonald S.M."/>
            <person name="Parker M.S."/>
            <person name="Rombauts S."/>
            <person name="Salamov A."/>
            <person name="Von Dassow P."/>
            <person name="Badger J.H."/>
            <person name="Coutinho P.M."/>
            <person name="Demir E."/>
            <person name="Dubchak I."/>
            <person name="Gentemann C."/>
            <person name="Eikrem W."/>
            <person name="Gready J.E."/>
            <person name="John U."/>
            <person name="Lanier W."/>
            <person name="Lindquist E.A."/>
            <person name="Lucas S."/>
            <person name="Mayer K.F."/>
            <person name="Moreau H."/>
            <person name="Not F."/>
            <person name="Otillar R."/>
            <person name="Panaud O."/>
            <person name="Pangilinan J."/>
            <person name="Paulsen I."/>
            <person name="Piegu B."/>
            <person name="Poliakov A."/>
            <person name="Robbens S."/>
            <person name="Schmutz J."/>
            <person name="Toulza E."/>
            <person name="Wyss T."/>
            <person name="Zelensky A."/>
            <person name="Zhou K."/>
            <person name="Armbrust E.V."/>
            <person name="Bhattacharya D."/>
            <person name="Goodenough U.W."/>
            <person name="Van de Peer Y."/>
            <person name="Grigoriev I.V."/>
        </authorList>
    </citation>
    <scope>NUCLEOTIDE SEQUENCE [LARGE SCALE GENOMIC DNA]</scope>
    <source>
        <strain evidence="13">RCC299 / NOUM17</strain>
    </source>
</reference>
<proteinExistence type="inferred from homology"/>